<comment type="caution">
    <text evidence="4">The sequence shown here is derived from an EMBL/GenBank/DDBJ whole genome shotgun (WGS) entry which is preliminary data.</text>
</comment>
<keyword evidence="3" id="KW-1133">Transmembrane helix</keyword>
<feature type="transmembrane region" description="Helical" evidence="3">
    <location>
        <begin position="205"/>
        <end position="225"/>
    </location>
</feature>
<reference evidence="4 5" key="1">
    <citation type="submission" date="2022-12" db="EMBL/GenBank/DDBJ databases">
        <title>Chromosome-level genome of Tegillarca granosa.</title>
        <authorList>
            <person name="Kim J."/>
        </authorList>
    </citation>
    <scope>NUCLEOTIDE SEQUENCE [LARGE SCALE GENOMIC DNA]</scope>
    <source>
        <strain evidence="4">Teg-2019</strain>
        <tissue evidence="4">Adductor muscle</tissue>
    </source>
</reference>
<proteinExistence type="inferred from homology"/>
<keyword evidence="2" id="KW-0175">Coiled coil</keyword>
<comment type="similarity">
    <text evidence="1">Belongs to the GST superfamily.</text>
</comment>
<evidence type="ECO:0000256" key="1">
    <source>
        <dbReference type="ARBA" id="ARBA00007409"/>
    </source>
</evidence>
<sequence length="228" mass="26335">MSEEKYTLYYIPGSYYSQKIENISFGVLRHAELSATGPKVPRLIRRFVATPEGINKRFKKATDTLLRYAEKYPDLREVYLNKLSNREDFYTGNSCTFEKTSKILDELETLFDEIEAQLKKTKQAQNSDNFWLLGSEFTAPDIIMVIFLDRLNMVGLTERYFGATKRVLVNDYYQRLGSRKSVQKLRAHVFDTVKVILGSKLKQTLPTILGIGSVILAAGAAYYFWHRK</sequence>
<feature type="coiled-coil region" evidence="2">
    <location>
        <begin position="97"/>
        <end position="124"/>
    </location>
</feature>
<dbReference type="PANTHER" id="PTHR44188:SF1">
    <property type="entry name" value="GDAP1, ISOFORM A"/>
    <property type="match status" value="1"/>
</dbReference>
<gene>
    <name evidence="4" type="ORF">KUTeg_019818</name>
</gene>
<protein>
    <recommendedName>
        <fullName evidence="6">Ganglioside-induced differentiation-associated protein 1</fullName>
    </recommendedName>
</protein>
<evidence type="ECO:0000256" key="2">
    <source>
        <dbReference type="SAM" id="Coils"/>
    </source>
</evidence>
<dbReference type="InterPro" id="IPR036282">
    <property type="entry name" value="Glutathione-S-Trfase_C_sf"/>
</dbReference>
<evidence type="ECO:0000313" key="4">
    <source>
        <dbReference type="EMBL" id="KAJ8303422.1"/>
    </source>
</evidence>
<keyword evidence="3" id="KW-0472">Membrane</keyword>
<dbReference type="Gene3D" id="1.20.1050.10">
    <property type="match status" value="1"/>
</dbReference>
<name>A0ABQ9EHM5_TEGGR</name>
<dbReference type="SUPFAM" id="SSF47616">
    <property type="entry name" value="GST C-terminal domain-like"/>
    <property type="match status" value="1"/>
</dbReference>
<accession>A0ABQ9EHM5</accession>
<keyword evidence="3" id="KW-0812">Transmembrane</keyword>
<evidence type="ECO:0008006" key="6">
    <source>
        <dbReference type="Google" id="ProtNLM"/>
    </source>
</evidence>
<dbReference type="PANTHER" id="PTHR44188">
    <property type="entry name" value="GDAP1, ISOFORM A"/>
    <property type="match status" value="1"/>
</dbReference>
<organism evidence="4 5">
    <name type="scientific">Tegillarca granosa</name>
    <name type="common">Malaysian cockle</name>
    <name type="synonym">Anadara granosa</name>
    <dbReference type="NCBI Taxonomy" id="220873"/>
    <lineage>
        <taxon>Eukaryota</taxon>
        <taxon>Metazoa</taxon>
        <taxon>Spiralia</taxon>
        <taxon>Lophotrochozoa</taxon>
        <taxon>Mollusca</taxon>
        <taxon>Bivalvia</taxon>
        <taxon>Autobranchia</taxon>
        <taxon>Pteriomorphia</taxon>
        <taxon>Arcoida</taxon>
        <taxon>Arcoidea</taxon>
        <taxon>Arcidae</taxon>
        <taxon>Tegillarca</taxon>
    </lineage>
</organism>
<evidence type="ECO:0000313" key="5">
    <source>
        <dbReference type="Proteomes" id="UP001217089"/>
    </source>
</evidence>
<keyword evidence="5" id="KW-1185">Reference proteome</keyword>
<dbReference type="Proteomes" id="UP001217089">
    <property type="component" value="Unassembled WGS sequence"/>
</dbReference>
<dbReference type="EMBL" id="JARBDR010000917">
    <property type="protein sequence ID" value="KAJ8303422.1"/>
    <property type="molecule type" value="Genomic_DNA"/>
</dbReference>
<evidence type="ECO:0000256" key="3">
    <source>
        <dbReference type="SAM" id="Phobius"/>
    </source>
</evidence>